<organism evidence="1 2">
    <name type="scientific">Rhodofomes roseus</name>
    <dbReference type="NCBI Taxonomy" id="34475"/>
    <lineage>
        <taxon>Eukaryota</taxon>
        <taxon>Fungi</taxon>
        <taxon>Dikarya</taxon>
        <taxon>Basidiomycota</taxon>
        <taxon>Agaricomycotina</taxon>
        <taxon>Agaricomycetes</taxon>
        <taxon>Polyporales</taxon>
        <taxon>Rhodofomes</taxon>
    </lineage>
</organism>
<dbReference type="Proteomes" id="UP000298390">
    <property type="component" value="Unassembled WGS sequence"/>
</dbReference>
<sequence length="209" mass="22634">MSPIAQQPLDLDRNFESLHVHGAYVTTFEKTTVDVRRSAATHGRLDHVARLAEFVEAPPQGLAPIIDAERNLIVIPDRGQGSPILWVFNLTDGQLIRKPELYGSLAGVPLQYANGKALVAVEEGESPDKPDGLTTLLLCDVAGDGWLLGGVNLPARLKAREQKRLNTVGGVLVPVQLRSNGDIIATSSEAWHDKMDVLHWRGAYGPGLP</sequence>
<proteinExistence type="predicted"/>
<comment type="caution">
    <text evidence="1">The sequence shown here is derived from an EMBL/GenBank/DDBJ whole genome shotgun (WGS) entry which is preliminary data.</text>
</comment>
<evidence type="ECO:0000313" key="2">
    <source>
        <dbReference type="Proteomes" id="UP000298390"/>
    </source>
</evidence>
<evidence type="ECO:0000313" key="1">
    <source>
        <dbReference type="EMBL" id="TFY69829.1"/>
    </source>
</evidence>
<name>A0A4Y9Z8X0_9APHY</name>
<protein>
    <submittedName>
        <fullName evidence="1">Uncharacterized protein</fullName>
    </submittedName>
</protein>
<dbReference type="AlphaFoldDB" id="A0A4Y9Z8X0"/>
<dbReference type="EMBL" id="SEKV01000004">
    <property type="protein sequence ID" value="TFY69829.1"/>
    <property type="molecule type" value="Genomic_DNA"/>
</dbReference>
<reference evidence="1 2" key="1">
    <citation type="submission" date="2019-01" db="EMBL/GenBank/DDBJ databases">
        <title>Genome sequencing of the rare red list fungi Fomitopsis rosea.</title>
        <authorList>
            <person name="Buettner E."/>
            <person name="Kellner H."/>
        </authorList>
    </citation>
    <scope>NUCLEOTIDE SEQUENCE [LARGE SCALE GENOMIC DNA]</scope>
    <source>
        <strain evidence="1 2">DSM 105464</strain>
    </source>
</reference>
<gene>
    <name evidence="1" type="ORF">EVJ58_g187</name>
</gene>
<accession>A0A4Y9Z8X0</accession>